<evidence type="ECO:0000313" key="2">
    <source>
        <dbReference type="EnsemblProtists" id="EOD11778"/>
    </source>
</evidence>
<feature type="region of interest" description="Disordered" evidence="1">
    <location>
        <begin position="394"/>
        <end position="424"/>
    </location>
</feature>
<protein>
    <recommendedName>
        <fullName evidence="4">Plastocyanin-like domain-containing protein</fullName>
    </recommendedName>
</protein>
<organism evidence="2 3">
    <name type="scientific">Emiliania huxleyi (strain CCMP1516)</name>
    <dbReference type="NCBI Taxonomy" id="280463"/>
    <lineage>
        <taxon>Eukaryota</taxon>
        <taxon>Haptista</taxon>
        <taxon>Haptophyta</taxon>
        <taxon>Prymnesiophyceae</taxon>
        <taxon>Isochrysidales</taxon>
        <taxon>Noelaerhabdaceae</taxon>
        <taxon>Emiliania</taxon>
    </lineage>
</organism>
<reference evidence="3" key="1">
    <citation type="journal article" date="2013" name="Nature">
        <title>Pan genome of the phytoplankton Emiliania underpins its global distribution.</title>
        <authorList>
            <person name="Read B.A."/>
            <person name="Kegel J."/>
            <person name="Klute M.J."/>
            <person name="Kuo A."/>
            <person name="Lefebvre S.C."/>
            <person name="Maumus F."/>
            <person name="Mayer C."/>
            <person name="Miller J."/>
            <person name="Monier A."/>
            <person name="Salamov A."/>
            <person name="Young J."/>
            <person name="Aguilar M."/>
            <person name="Claverie J.M."/>
            <person name="Frickenhaus S."/>
            <person name="Gonzalez K."/>
            <person name="Herman E.K."/>
            <person name="Lin Y.C."/>
            <person name="Napier J."/>
            <person name="Ogata H."/>
            <person name="Sarno A.F."/>
            <person name="Shmutz J."/>
            <person name="Schroeder D."/>
            <person name="de Vargas C."/>
            <person name="Verret F."/>
            <person name="von Dassow P."/>
            <person name="Valentin K."/>
            <person name="Van de Peer Y."/>
            <person name="Wheeler G."/>
            <person name="Dacks J.B."/>
            <person name="Delwiche C.F."/>
            <person name="Dyhrman S.T."/>
            <person name="Glockner G."/>
            <person name="John U."/>
            <person name="Richards T."/>
            <person name="Worden A.Z."/>
            <person name="Zhang X."/>
            <person name="Grigoriev I.V."/>
            <person name="Allen A.E."/>
            <person name="Bidle K."/>
            <person name="Borodovsky M."/>
            <person name="Bowler C."/>
            <person name="Brownlee C."/>
            <person name="Cock J.M."/>
            <person name="Elias M."/>
            <person name="Gladyshev V.N."/>
            <person name="Groth M."/>
            <person name="Guda C."/>
            <person name="Hadaegh A."/>
            <person name="Iglesias-Rodriguez M.D."/>
            <person name="Jenkins J."/>
            <person name="Jones B.M."/>
            <person name="Lawson T."/>
            <person name="Leese F."/>
            <person name="Lindquist E."/>
            <person name="Lobanov A."/>
            <person name="Lomsadze A."/>
            <person name="Malik S.B."/>
            <person name="Marsh M.E."/>
            <person name="Mackinder L."/>
            <person name="Mock T."/>
            <person name="Mueller-Roeber B."/>
            <person name="Pagarete A."/>
            <person name="Parker M."/>
            <person name="Probert I."/>
            <person name="Quesneville H."/>
            <person name="Raines C."/>
            <person name="Rensing S.A."/>
            <person name="Riano-Pachon D.M."/>
            <person name="Richier S."/>
            <person name="Rokitta S."/>
            <person name="Shiraiwa Y."/>
            <person name="Soanes D.M."/>
            <person name="van der Giezen M."/>
            <person name="Wahlund T.M."/>
            <person name="Williams B."/>
            <person name="Wilson W."/>
            <person name="Wolfe G."/>
            <person name="Wurch L.L."/>
        </authorList>
    </citation>
    <scope>NUCLEOTIDE SEQUENCE</scope>
</reference>
<evidence type="ECO:0000256" key="1">
    <source>
        <dbReference type="SAM" id="MobiDB-lite"/>
    </source>
</evidence>
<dbReference type="GeneID" id="17257925"/>
<dbReference type="KEGG" id="ehx:EMIHUDRAFT_214067"/>
<evidence type="ECO:0000313" key="3">
    <source>
        <dbReference type="Proteomes" id="UP000013827"/>
    </source>
</evidence>
<dbReference type="Proteomes" id="UP000013827">
    <property type="component" value="Unassembled WGS sequence"/>
</dbReference>
<dbReference type="Gene3D" id="2.120.10.30">
    <property type="entry name" value="TolB, C-terminal domain"/>
    <property type="match status" value="1"/>
</dbReference>
<reference evidence="2" key="2">
    <citation type="submission" date="2024-10" db="UniProtKB">
        <authorList>
            <consortium name="EnsemblProtists"/>
        </authorList>
    </citation>
    <scope>IDENTIFICATION</scope>
</reference>
<evidence type="ECO:0008006" key="4">
    <source>
        <dbReference type="Google" id="ProtNLM"/>
    </source>
</evidence>
<accession>A0A0D3IKJ3</accession>
<proteinExistence type="predicted"/>
<dbReference type="AlphaFoldDB" id="A0A0D3IKJ3"/>
<sequence length="474" mass="50091">MSRLSSAAVLIVLLAVALLESDLLSWLRVSLLDALLLPAPPTLSRFDRECSRLAGPVGAEDGVLLDGDPPVVLMGELDALSHEFTTADVHGASASTIPPGRIWALEMTAQPRLTPLEVPLPAGATTMHLHGLGLHGDVLFAVNHAFGSGGERIERWRVSRPTAKDGADAGTAGHPVALSALPPVTAALFRDVPGEPGERATLTSKLNAAINDIAPVSPTEWYMTQFVDEPASHEGAAAGLLPDRIAAKLLLPRLRRSRLWHCYCDGGLESHRDGPATCRETACTAVGRRGVVWNGVAYRPVRPRSPARGGLGGRLYVSDIFRRVVVEYDVLGSGASARLEERRSLLAPHLIDNLHLEPAGGALWAGAVGYSSAHFWRPLAALLANASAAHAAARAASRPSPRPHTLLRPEEGGPPTPPMPSGALRFDLATDEAKVVGMQGRHLAGVSFSIPVGDRLVMGSPFDDGVLVCPRVEP</sequence>
<name>A0A0D3IKJ3_EMIH1</name>
<dbReference type="HOGENOM" id="CLU_576755_0_0_1"/>
<keyword evidence="3" id="KW-1185">Reference proteome</keyword>
<dbReference type="InterPro" id="IPR011042">
    <property type="entry name" value="6-blade_b-propeller_TolB-like"/>
</dbReference>
<dbReference type="PaxDb" id="2903-EOD11778"/>
<dbReference type="EnsemblProtists" id="EOD11778">
    <property type="protein sequence ID" value="EOD11778"/>
    <property type="gene ID" value="EMIHUDRAFT_214067"/>
</dbReference>
<dbReference type="RefSeq" id="XP_005764207.1">
    <property type="nucleotide sequence ID" value="XM_005764150.1"/>
</dbReference>